<keyword evidence="5" id="KW-1185">Reference proteome</keyword>
<dbReference type="CDD" id="cd00564">
    <property type="entry name" value="TMP_TenI"/>
    <property type="match status" value="1"/>
</dbReference>
<feature type="domain" description="Thiamine phosphate synthase/TenI" evidence="3">
    <location>
        <begin position="10"/>
        <end position="184"/>
    </location>
</feature>
<dbReference type="Pfam" id="PF02581">
    <property type="entry name" value="TMP-TENI"/>
    <property type="match status" value="1"/>
</dbReference>
<accession>A0ABT2S3M2</accession>
<dbReference type="Gene3D" id="3.20.20.70">
    <property type="entry name" value="Aldolase class I"/>
    <property type="match status" value="1"/>
</dbReference>
<dbReference type="InterPro" id="IPR036206">
    <property type="entry name" value="ThiamineP_synth_sf"/>
</dbReference>
<comment type="pathway">
    <text evidence="1">Cofactor biosynthesis; thiamine diphosphate biosynthesis.</text>
</comment>
<dbReference type="EMBL" id="JAOQJV010000002">
    <property type="protein sequence ID" value="MCU6699199.1"/>
    <property type="molecule type" value="Genomic_DNA"/>
</dbReference>
<name>A0ABT2S3M2_9FIRM</name>
<dbReference type="InterPro" id="IPR013785">
    <property type="entry name" value="Aldolase_TIM"/>
</dbReference>
<dbReference type="Proteomes" id="UP001207605">
    <property type="component" value="Unassembled WGS sequence"/>
</dbReference>
<evidence type="ECO:0000313" key="4">
    <source>
        <dbReference type="EMBL" id="MCU6699199.1"/>
    </source>
</evidence>
<gene>
    <name evidence="4" type="ORF">OCV65_02965</name>
</gene>
<dbReference type="SUPFAM" id="SSF51391">
    <property type="entry name" value="Thiamin phosphate synthase"/>
    <property type="match status" value="1"/>
</dbReference>
<dbReference type="PANTHER" id="PTHR20857">
    <property type="entry name" value="THIAMINE-PHOSPHATE PYROPHOSPHORYLASE"/>
    <property type="match status" value="1"/>
</dbReference>
<evidence type="ECO:0000313" key="5">
    <source>
        <dbReference type="Proteomes" id="UP001207605"/>
    </source>
</evidence>
<evidence type="ECO:0000256" key="1">
    <source>
        <dbReference type="ARBA" id="ARBA00004948"/>
    </source>
</evidence>
<dbReference type="PANTHER" id="PTHR20857:SF15">
    <property type="entry name" value="THIAMINE-PHOSPHATE SYNTHASE"/>
    <property type="match status" value="1"/>
</dbReference>
<dbReference type="RefSeq" id="WP_262580890.1">
    <property type="nucleotide sequence ID" value="NZ_JAOQJV010000002.1"/>
</dbReference>
<evidence type="ECO:0000256" key="2">
    <source>
        <dbReference type="ARBA" id="ARBA00022977"/>
    </source>
</evidence>
<keyword evidence="2" id="KW-0784">Thiamine biosynthesis</keyword>
<protein>
    <submittedName>
        <fullName evidence="4">Thiamine phosphate synthase</fullName>
    </submittedName>
</protein>
<dbReference type="InterPro" id="IPR022998">
    <property type="entry name" value="ThiamineP_synth_TenI"/>
</dbReference>
<reference evidence="4 5" key="1">
    <citation type="journal article" date="2021" name="ISME Commun">
        <title>Automated analysis of genomic sequences facilitates high-throughput and comprehensive description of bacteria.</title>
        <authorList>
            <person name="Hitch T.C.A."/>
        </authorList>
    </citation>
    <scope>NUCLEOTIDE SEQUENCE [LARGE SCALE GENOMIC DNA]</scope>
    <source>
        <strain evidence="4 5">Sanger_02</strain>
    </source>
</reference>
<sequence length="200" mass="21966">MYTSKEMQVVAVTNRSLCHRPFPEQLEMVCQTHPAFIILREKDLPAQEYEKLAAQVLELCHSYEVPCVLHTYPDVARALGCTSIHLPLPLLREYAHELNDFTQIGSSVHSVEDAMEAERLGATYVTAGHVYVTDCKKGLAPRGLDFLRNVCKSVSIPVYAIGGIQLDADTHTIAQNQAAEIASCGAKGGCIMSGMMQFTP</sequence>
<organism evidence="4 5">
    <name type="scientific">Dorea ammoniilytica</name>
    <dbReference type="NCBI Taxonomy" id="2981788"/>
    <lineage>
        <taxon>Bacteria</taxon>
        <taxon>Bacillati</taxon>
        <taxon>Bacillota</taxon>
        <taxon>Clostridia</taxon>
        <taxon>Lachnospirales</taxon>
        <taxon>Lachnospiraceae</taxon>
        <taxon>Dorea</taxon>
    </lineage>
</organism>
<proteinExistence type="predicted"/>
<comment type="caution">
    <text evidence="4">The sequence shown here is derived from an EMBL/GenBank/DDBJ whole genome shotgun (WGS) entry which is preliminary data.</text>
</comment>
<evidence type="ECO:0000259" key="3">
    <source>
        <dbReference type="Pfam" id="PF02581"/>
    </source>
</evidence>